<protein>
    <submittedName>
        <fullName evidence="3">Uncharacterized protein</fullName>
    </submittedName>
</protein>
<dbReference type="EMBL" id="KN881675">
    <property type="protein sequence ID" value="KIY50484.1"/>
    <property type="molecule type" value="Genomic_DNA"/>
</dbReference>
<reference evidence="3 4" key="1">
    <citation type="journal article" date="2015" name="Fungal Genet. Biol.">
        <title>Evolution of novel wood decay mechanisms in Agaricales revealed by the genome sequences of Fistulina hepatica and Cylindrobasidium torrendii.</title>
        <authorList>
            <person name="Floudas D."/>
            <person name="Held B.W."/>
            <person name="Riley R."/>
            <person name="Nagy L.G."/>
            <person name="Koehler G."/>
            <person name="Ransdell A.S."/>
            <person name="Younus H."/>
            <person name="Chow J."/>
            <person name="Chiniquy J."/>
            <person name="Lipzen A."/>
            <person name="Tritt A."/>
            <person name="Sun H."/>
            <person name="Haridas S."/>
            <person name="LaButti K."/>
            <person name="Ohm R.A."/>
            <person name="Kues U."/>
            <person name="Blanchette R.A."/>
            <person name="Grigoriev I.V."/>
            <person name="Minto R.E."/>
            <person name="Hibbett D.S."/>
        </authorList>
    </citation>
    <scope>NUCLEOTIDE SEQUENCE [LARGE SCALE GENOMIC DNA]</scope>
    <source>
        <strain evidence="3 4">ATCC 64428</strain>
    </source>
</reference>
<proteinExistence type="predicted"/>
<sequence>MSASEPSSSLSSVVSNLVRAQMGTSLSPTVTDEDLDRHVAELILREAKKKAERYSQTGIRAYLTSAVNESNAPRTNKRFLSSIIRSTDDHNRSVLRQQAEAAQEIKMEREAQERRERRRRAEEAVQAEKRRGRRVDDEEAWDRWDGRKATNEKRPKRKWEIWNGDHDDDSESSLRYRRHRSRSNRYHDSSNRHSRRSRSRSRSVSYDEDIEDKHRSRRHEYSYSSHRHSRRSKSPVRRTQSPSAKGESSTSRVRSPSPRDRKSESHKERERHTASTIRLGLPADGSENISHSSSPEPEPAHHVPSKMDKYFEDSYDPRLDVAPLSMTPLVPATGLIDSTEFDGWDAMLELLRQRKEDKEERRRLERLGLLPKDKSKRRAGTSTTSFSPSDVADRWNTGGTSVMKIEYSKRGAVREWDLGKDGST</sequence>
<feature type="compositionally biased region" description="Polar residues" evidence="2">
    <location>
        <begin position="237"/>
        <end position="247"/>
    </location>
</feature>
<feature type="region of interest" description="Disordered" evidence="2">
    <location>
        <begin position="161"/>
        <end position="305"/>
    </location>
</feature>
<evidence type="ECO:0000256" key="2">
    <source>
        <dbReference type="SAM" id="MobiDB-lite"/>
    </source>
</evidence>
<keyword evidence="1" id="KW-0175">Coiled coil</keyword>
<name>A0A0D7AH72_9AGAR</name>
<dbReference type="PANTHER" id="PTHR40132:SF1">
    <property type="entry name" value="PRE-MRNA-SPLICING FACTOR 38B"/>
    <property type="match status" value="1"/>
</dbReference>
<feature type="compositionally biased region" description="Basic residues" evidence="2">
    <location>
        <begin position="192"/>
        <end position="201"/>
    </location>
</feature>
<keyword evidence="4" id="KW-1185">Reference proteome</keyword>
<accession>A0A0D7AH72</accession>
<feature type="compositionally biased region" description="Basic residues" evidence="2">
    <location>
        <begin position="225"/>
        <end position="236"/>
    </location>
</feature>
<feature type="compositionally biased region" description="Low complexity" evidence="2">
    <location>
        <begin position="286"/>
        <end position="295"/>
    </location>
</feature>
<feature type="region of interest" description="Disordered" evidence="2">
    <location>
        <begin position="356"/>
        <end position="397"/>
    </location>
</feature>
<gene>
    <name evidence="3" type="ORF">FISHEDRAFT_64701</name>
</gene>
<feature type="coiled-coil region" evidence="1">
    <location>
        <begin position="95"/>
        <end position="131"/>
    </location>
</feature>
<organism evidence="3 4">
    <name type="scientific">Fistulina hepatica ATCC 64428</name>
    <dbReference type="NCBI Taxonomy" id="1128425"/>
    <lineage>
        <taxon>Eukaryota</taxon>
        <taxon>Fungi</taxon>
        <taxon>Dikarya</taxon>
        <taxon>Basidiomycota</taxon>
        <taxon>Agaricomycotina</taxon>
        <taxon>Agaricomycetes</taxon>
        <taxon>Agaricomycetidae</taxon>
        <taxon>Agaricales</taxon>
        <taxon>Fistulinaceae</taxon>
        <taxon>Fistulina</taxon>
    </lineage>
</organism>
<feature type="compositionally biased region" description="Basic residues" evidence="2">
    <location>
        <begin position="175"/>
        <end position="184"/>
    </location>
</feature>
<evidence type="ECO:0000313" key="3">
    <source>
        <dbReference type="EMBL" id="KIY50484.1"/>
    </source>
</evidence>
<dbReference type="PANTHER" id="PTHR40132">
    <property type="entry name" value="PRE-MRNA-SPLICING FACTOR 38B"/>
    <property type="match status" value="1"/>
</dbReference>
<dbReference type="AlphaFoldDB" id="A0A0D7AH72"/>
<evidence type="ECO:0000256" key="1">
    <source>
        <dbReference type="SAM" id="Coils"/>
    </source>
</evidence>
<dbReference type="OrthoDB" id="2431475at2759"/>
<feature type="compositionally biased region" description="Basic and acidic residues" evidence="2">
    <location>
        <begin position="257"/>
        <end position="273"/>
    </location>
</feature>
<evidence type="ECO:0000313" key="4">
    <source>
        <dbReference type="Proteomes" id="UP000054144"/>
    </source>
</evidence>
<feature type="compositionally biased region" description="Basic and acidic residues" evidence="2">
    <location>
        <begin position="356"/>
        <end position="366"/>
    </location>
</feature>
<dbReference type="Proteomes" id="UP000054144">
    <property type="component" value="Unassembled WGS sequence"/>
</dbReference>